<sequence length="399" mass="46295">MSKSQKRKRVYQVGQYWLDREPDNPNWLIFWYDPGSRKSRRRTTGTSDLQEAKNRLDEQWLLNRRPENADPTTVSVRDVFNIYFQEHGALLPSAQQIASSRNHWFEFWRHIEGQGSALTSVDDLSAPMVTRFINWMKMRPLNNGHFRTMQSIDRNIADLRAAVNRAWKNKIIKSAPHIPGVPKNEKEGPRSARMSVDALAELLRYAAHPRRKTLQAYIVGALCTIARPEAVLDISSDPDREQVNLSSMRLSLNPKGRKQTKKFRPTIPIVPVFKPWLERDGWLVEWRGRPVSSIKTAWRRARRELEFPEDWVPKTIRYTVASEMRRRGVDKWDLEGWLGHRNPSSTDIYASFDPEYLGTVTPALSDFLNEIATTSKLPLHPSCTRDGGTIHVMPYRKKN</sequence>
<dbReference type="SUPFAM" id="SSF56349">
    <property type="entry name" value="DNA breaking-rejoining enzymes"/>
    <property type="match status" value="1"/>
</dbReference>
<name>A0ABQ2LE36_9PROT</name>
<keyword evidence="1" id="KW-0233">DNA recombination</keyword>
<evidence type="ECO:0000259" key="2">
    <source>
        <dbReference type="PROSITE" id="PS51898"/>
    </source>
</evidence>
<dbReference type="InterPro" id="IPR025269">
    <property type="entry name" value="SAM-like_dom"/>
</dbReference>
<gene>
    <name evidence="3" type="ORF">GCM10007972_15560</name>
</gene>
<dbReference type="Pfam" id="PF13102">
    <property type="entry name" value="Phage_int_SAM_5"/>
    <property type="match status" value="1"/>
</dbReference>
<accession>A0ABQ2LE36</accession>
<dbReference type="PROSITE" id="PS51898">
    <property type="entry name" value="TYR_RECOMBINASE"/>
    <property type="match status" value="1"/>
</dbReference>
<evidence type="ECO:0000313" key="3">
    <source>
        <dbReference type="EMBL" id="GGO11623.1"/>
    </source>
</evidence>
<feature type="domain" description="Tyr recombinase" evidence="2">
    <location>
        <begin position="189"/>
        <end position="362"/>
    </location>
</feature>
<keyword evidence="4" id="KW-1185">Reference proteome</keyword>
<organism evidence="3 4">
    <name type="scientific">Iodidimonas muriae</name>
    <dbReference type="NCBI Taxonomy" id="261467"/>
    <lineage>
        <taxon>Bacteria</taxon>
        <taxon>Pseudomonadati</taxon>
        <taxon>Pseudomonadota</taxon>
        <taxon>Alphaproteobacteria</taxon>
        <taxon>Iodidimonadales</taxon>
        <taxon>Iodidimonadaceae</taxon>
        <taxon>Iodidimonas</taxon>
    </lineage>
</organism>
<reference evidence="4" key="1">
    <citation type="journal article" date="2019" name="Int. J. Syst. Evol. Microbiol.">
        <title>The Global Catalogue of Microorganisms (GCM) 10K type strain sequencing project: providing services to taxonomists for standard genome sequencing and annotation.</title>
        <authorList>
            <consortium name="The Broad Institute Genomics Platform"/>
            <consortium name="The Broad Institute Genome Sequencing Center for Infectious Disease"/>
            <person name="Wu L."/>
            <person name="Ma J."/>
        </authorList>
    </citation>
    <scope>NUCLEOTIDE SEQUENCE [LARGE SCALE GENOMIC DNA]</scope>
    <source>
        <strain evidence="4">JCM 17843</strain>
    </source>
</reference>
<dbReference type="RefSeq" id="WP_150005218.1">
    <property type="nucleotide sequence ID" value="NZ_BMOV01000004.1"/>
</dbReference>
<dbReference type="Proteomes" id="UP000602381">
    <property type="component" value="Unassembled WGS sequence"/>
</dbReference>
<dbReference type="EMBL" id="BMOV01000004">
    <property type="protein sequence ID" value="GGO11623.1"/>
    <property type="molecule type" value="Genomic_DNA"/>
</dbReference>
<dbReference type="InterPro" id="IPR002104">
    <property type="entry name" value="Integrase_catalytic"/>
</dbReference>
<proteinExistence type="predicted"/>
<dbReference type="InterPro" id="IPR011010">
    <property type="entry name" value="DNA_brk_join_enz"/>
</dbReference>
<comment type="caution">
    <text evidence="3">The sequence shown here is derived from an EMBL/GenBank/DDBJ whole genome shotgun (WGS) entry which is preliminary data.</text>
</comment>
<dbReference type="InterPro" id="IPR013762">
    <property type="entry name" value="Integrase-like_cat_sf"/>
</dbReference>
<evidence type="ECO:0000256" key="1">
    <source>
        <dbReference type="ARBA" id="ARBA00023172"/>
    </source>
</evidence>
<dbReference type="Pfam" id="PF00589">
    <property type="entry name" value="Phage_integrase"/>
    <property type="match status" value="1"/>
</dbReference>
<dbReference type="Gene3D" id="1.10.443.10">
    <property type="entry name" value="Intergrase catalytic core"/>
    <property type="match status" value="1"/>
</dbReference>
<evidence type="ECO:0000313" key="4">
    <source>
        <dbReference type="Proteomes" id="UP000602381"/>
    </source>
</evidence>
<protein>
    <recommendedName>
        <fullName evidence="2">Tyr recombinase domain-containing protein</fullName>
    </recommendedName>
</protein>